<evidence type="ECO:0000313" key="4">
    <source>
        <dbReference type="EMBL" id="EKC45730.1"/>
    </source>
</evidence>
<dbReference type="InterPro" id="IPR003439">
    <property type="entry name" value="ABC_transporter-like_ATP-bd"/>
</dbReference>
<dbReference type="PANTHER" id="PTHR43790:SF4">
    <property type="entry name" value="GUANOSINE IMPORT ATP-BINDING PROTEIN NUPO"/>
    <property type="match status" value="1"/>
</dbReference>
<dbReference type="AlphaFoldDB" id="K1RW01"/>
<dbReference type="EMBL" id="AJWZ01011300">
    <property type="protein sequence ID" value="EKC45730.1"/>
    <property type="molecule type" value="Genomic_DNA"/>
</dbReference>
<accession>K1RW01</accession>
<feature type="domain" description="ABC transporter" evidence="3">
    <location>
        <begin position="106"/>
        <end position="180"/>
    </location>
</feature>
<gene>
    <name evidence="4" type="ORF">OBE_16704</name>
</gene>
<dbReference type="PANTHER" id="PTHR43790">
    <property type="entry name" value="CARBOHYDRATE TRANSPORT ATP-BINDING PROTEIN MG119-RELATED"/>
    <property type="match status" value="1"/>
</dbReference>
<dbReference type="GO" id="GO:0005524">
    <property type="term" value="F:ATP binding"/>
    <property type="evidence" value="ECO:0007669"/>
    <property type="project" value="UniProtKB-KW"/>
</dbReference>
<name>K1RW01_9ZZZZ</name>
<evidence type="ECO:0000259" key="3">
    <source>
        <dbReference type="Pfam" id="PF00005"/>
    </source>
</evidence>
<feature type="non-terminal residue" evidence="4">
    <location>
        <position position="195"/>
    </location>
</feature>
<evidence type="ECO:0000256" key="2">
    <source>
        <dbReference type="ARBA" id="ARBA00022840"/>
    </source>
</evidence>
<reference evidence="4" key="1">
    <citation type="journal article" date="2013" name="Environ. Microbiol.">
        <title>Microbiota from the distal guts of lean and obese adolescents exhibit partial functional redundancy besides clear differences in community structure.</title>
        <authorList>
            <person name="Ferrer M."/>
            <person name="Ruiz A."/>
            <person name="Lanza F."/>
            <person name="Haange S.B."/>
            <person name="Oberbach A."/>
            <person name="Till H."/>
            <person name="Bargiela R."/>
            <person name="Campoy C."/>
            <person name="Segura M.T."/>
            <person name="Richter M."/>
            <person name="von Bergen M."/>
            <person name="Seifert J."/>
            <person name="Suarez A."/>
        </authorList>
    </citation>
    <scope>NUCLEOTIDE SEQUENCE</scope>
</reference>
<protein>
    <submittedName>
        <fullName evidence="4">Sugar ABC transporter ATP-binding protein</fullName>
    </submittedName>
</protein>
<dbReference type="Gene3D" id="3.40.50.300">
    <property type="entry name" value="P-loop containing nucleotide triphosphate hydrolases"/>
    <property type="match status" value="2"/>
</dbReference>
<evidence type="ECO:0000256" key="1">
    <source>
        <dbReference type="ARBA" id="ARBA00022741"/>
    </source>
</evidence>
<feature type="non-terminal residue" evidence="4">
    <location>
        <position position="1"/>
    </location>
</feature>
<dbReference type="SUPFAM" id="SSF52540">
    <property type="entry name" value="P-loop containing nucleoside triphosphate hydrolases"/>
    <property type="match status" value="2"/>
</dbReference>
<comment type="caution">
    <text evidence="4">The sequence shown here is derived from an EMBL/GenBank/DDBJ whole genome shotgun (WGS) entry which is preliminary data.</text>
</comment>
<sequence>TAVLTPQEIDFLLDIIKSLRDDGKTIILITHKLEEIKRIADRCAILNHGRLMDVMDVATTSTKVMANKMVGREVNFETEKEPAKPGKTILSIEKLNVYNKQDFQVVKDVSLEVHSGEIVAIAGVAGNGQVEIADAIAGLVPVRSGKILLNGRDITNLSIRERTTEGISYIPKKSRNKKNVQRRWPMRTDKIRKYL</sequence>
<organism evidence="4">
    <name type="scientific">human gut metagenome</name>
    <dbReference type="NCBI Taxonomy" id="408170"/>
    <lineage>
        <taxon>unclassified sequences</taxon>
        <taxon>metagenomes</taxon>
        <taxon>organismal metagenomes</taxon>
    </lineage>
</organism>
<dbReference type="InterPro" id="IPR027417">
    <property type="entry name" value="P-loop_NTPase"/>
</dbReference>
<dbReference type="GO" id="GO:0016887">
    <property type="term" value="F:ATP hydrolysis activity"/>
    <property type="evidence" value="ECO:0007669"/>
    <property type="project" value="InterPro"/>
</dbReference>
<dbReference type="InterPro" id="IPR050107">
    <property type="entry name" value="ABC_carbohydrate_import_ATPase"/>
</dbReference>
<keyword evidence="1" id="KW-0547">Nucleotide-binding</keyword>
<keyword evidence="2 4" id="KW-0067">ATP-binding</keyword>
<proteinExistence type="predicted"/>
<dbReference type="Pfam" id="PF00005">
    <property type="entry name" value="ABC_tran"/>
    <property type="match status" value="1"/>
</dbReference>